<organism evidence="1 2">
    <name type="scientific">Phormidesmis priestleyi</name>
    <dbReference type="NCBI Taxonomy" id="268141"/>
    <lineage>
        <taxon>Bacteria</taxon>
        <taxon>Bacillati</taxon>
        <taxon>Cyanobacteriota</taxon>
        <taxon>Cyanophyceae</taxon>
        <taxon>Leptolyngbyales</taxon>
        <taxon>Leptolyngbyaceae</taxon>
        <taxon>Phormidesmis</taxon>
    </lineage>
</organism>
<dbReference type="Proteomes" id="UP000249794">
    <property type="component" value="Unassembled WGS sequence"/>
</dbReference>
<protein>
    <submittedName>
        <fullName evidence="1">Uncharacterized protein</fullName>
    </submittedName>
</protein>
<gene>
    <name evidence="1" type="ORF">DCF15_10435</name>
</gene>
<evidence type="ECO:0000313" key="2">
    <source>
        <dbReference type="Proteomes" id="UP000249794"/>
    </source>
</evidence>
<dbReference type="EMBL" id="QBMP01000094">
    <property type="protein sequence ID" value="PZO55458.1"/>
    <property type="molecule type" value="Genomic_DNA"/>
</dbReference>
<accession>A0A2W4ZKP1</accession>
<evidence type="ECO:0000313" key="1">
    <source>
        <dbReference type="EMBL" id="PZO55458.1"/>
    </source>
</evidence>
<proteinExistence type="predicted"/>
<reference evidence="2" key="1">
    <citation type="submission" date="2018-04" db="EMBL/GenBank/DDBJ databases">
        <authorList>
            <person name="Cornet L."/>
        </authorList>
    </citation>
    <scope>NUCLEOTIDE SEQUENCE [LARGE SCALE GENOMIC DNA]</scope>
</reference>
<comment type="caution">
    <text evidence="1">The sequence shown here is derived from an EMBL/GenBank/DDBJ whole genome shotgun (WGS) entry which is preliminary data.</text>
</comment>
<name>A0A2W4ZKP1_9CYAN</name>
<dbReference type="AlphaFoldDB" id="A0A2W4ZKP1"/>
<reference evidence="1 2" key="2">
    <citation type="submission" date="2018-06" db="EMBL/GenBank/DDBJ databases">
        <title>Metagenomic assembly of (sub)arctic Cyanobacteria and their associated microbiome from non-axenic cultures.</title>
        <authorList>
            <person name="Baurain D."/>
        </authorList>
    </citation>
    <scope>NUCLEOTIDE SEQUENCE [LARGE SCALE GENOMIC DNA]</scope>
    <source>
        <strain evidence="1">ULC027bin1</strain>
    </source>
</reference>
<sequence>MSDDRLSSLENRMNRVEEVLTSAGDFLLQASALAQQNTTAIDRLTQRIDRNALAIERLTDRIDSLTAASERHDRILDYLLGQQANGSN</sequence>